<gene>
    <name evidence="3" type="ORF">IAD26_00105</name>
</gene>
<reference evidence="3" key="1">
    <citation type="submission" date="2020-10" db="EMBL/GenBank/DDBJ databases">
        <authorList>
            <person name="Gilroy R."/>
        </authorList>
    </citation>
    <scope>NUCLEOTIDE SEQUENCE</scope>
    <source>
        <strain evidence="3">CHK154-7741</strain>
    </source>
</reference>
<dbReference type="InterPro" id="IPR050807">
    <property type="entry name" value="TransReg_Diox_bact_type"/>
</dbReference>
<sequence>MTNFKLGVGHNLKLIRKAKGITQEDLASIIGIHPRQLSKIETGEHFPSCKTLEKACIALDIEPQTLFDFDFLVDSNEGAMTGTDNAAVFQVTKSSKENVYEMFPKSSDTDSKPKTCTDKTMASTAKALNRPVFVEYFEDKKTSKIVVFYPDGKEKVIMNSVDVEAKQNLNYMMKEFKKIAKDKAATQFIKLALESLGNDAALKKLDNLVEGMKLARGID</sequence>
<dbReference type="SUPFAM" id="SSF47413">
    <property type="entry name" value="lambda repressor-like DNA-binding domains"/>
    <property type="match status" value="1"/>
</dbReference>
<dbReference type="GO" id="GO:0005829">
    <property type="term" value="C:cytosol"/>
    <property type="evidence" value="ECO:0007669"/>
    <property type="project" value="TreeGrafter"/>
</dbReference>
<name>A0A9D1MXU0_9CLOT</name>
<protein>
    <submittedName>
        <fullName evidence="3">Helix-turn-helix transcriptional regulator</fullName>
    </submittedName>
</protein>
<dbReference type="SMART" id="SM00530">
    <property type="entry name" value="HTH_XRE"/>
    <property type="match status" value="1"/>
</dbReference>
<dbReference type="PANTHER" id="PTHR46797">
    <property type="entry name" value="HTH-TYPE TRANSCRIPTIONAL REGULATOR"/>
    <property type="match status" value="1"/>
</dbReference>
<accession>A0A9D1MXU0</accession>
<dbReference type="Gene3D" id="1.10.260.40">
    <property type="entry name" value="lambda repressor-like DNA-binding domains"/>
    <property type="match status" value="1"/>
</dbReference>
<dbReference type="PROSITE" id="PS50943">
    <property type="entry name" value="HTH_CROC1"/>
    <property type="match status" value="1"/>
</dbReference>
<dbReference type="InterPro" id="IPR001387">
    <property type="entry name" value="Cro/C1-type_HTH"/>
</dbReference>
<keyword evidence="1" id="KW-0238">DNA-binding</keyword>
<evidence type="ECO:0000313" key="3">
    <source>
        <dbReference type="EMBL" id="HIU91513.1"/>
    </source>
</evidence>
<dbReference type="AlphaFoldDB" id="A0A9D1MXU0"/>
<dbReference type="Proteomes" id="UP000886748">
    <property type="component" value="Unassembled WGS sequence"/>
</dbReference>
<dbReference type="CDD" id="cd00093">
    <property type="entry name" value="HTH_XRE"/>
    <property type="match status" value="1"/>
</dbReference>
<reference evidence="3" key="2">
    <citation type="journal article" date="2021" name="PeerJ">
        <title>Extensive microbial diversity within the chicken gut microbiome revealed by metagenomics and culture.</title>
        <authorList>
            <person name="Gilroy R."/>
            <person name="Ravi A."/>
            <person name="Getino M."/>
            <person name="Pursley I."/>
            <person name="Horton D.L."/>
            <person name="Alikhan N.F."/>
            <person name="Baker D."/>
            <person name="Gharbi K."/>
            <person name="Hall N."/>
            <person name="Watson M."/>
            <person name="Adriaenssens E.M."/>
            <person name="Foster-Nyarko E."/>
            <person name="Jarju S."/>
            <person name="Secka A."/>
            <person name="Antonio M."/>
            <person name="Oren A."/>
            <person name="Chaudhuri R.R."/>
            <person name="La Ragione R."/>
            <person name="Hildebrand F."/>
            <person name="Pallen M.J."/>
        </authorList>
    </citation>
    <scope>NUCLEOTIDE SEQUENCE</scope>
    <source>
        <strain evidence="3">CHK154-7741</strain>
    </source>
</reference>
<dbReference type="PANTHER" id="PTHR46797:SF1">
    <property type="entry name" value="METHYLPHOSPHONATE SYNTHASE"/>
    <property type="match status" value="1"/>
</dbReference>
<comment type="caution">
    <text evidence="3">The sequence shown here is derived from an EMBL/GenBank/DDBJ whole genome shotgun (WGS) entry which is preliminary data.</text>
</comment>
<organism evidence="3 4">
    <name type="scientific">Candidatus Limenecus avicola</name>
    <dbReference type="NCBI Taxonomy" id="2840847"/>
    <lineage>
        <taxon>Bacteria</taxon>
        <taxon>Bacillati</taxon>
        <taxon>Bacillota</taxon>
        <taxon>Clostridia</taxon>
        <taxon>Eubacteriales</taxon>
        <taxon>Clostridiaceae</taxon>
        <taxon>Clostridiaceae incertae sedis</taxon>
        <taxon>Candidatus Limenecus</taxon>
    </lineage>
</organism>
<evidence type="ECO:0000259" key="2">
    <source>
        <dbReference type="PROSITE" id="PS50943"/>
    </source>
</evidence>
<dbReference type="InterPro" id="IPR010982">
    <property type="entry name" value="Lambda_DNA-bd_dom_sf"/>
</dbReference>
<evidence type="ECO:0000313" key="4">
    <source>
        <dbReference type="Proteomes" id="UP000886748"/>
    </source>
</evidence>
<proteinExistence type="predicted"/>
<dbReference type="GO" id="GO:0003677">
    <property type="term" value="F:DNA binding"/>
    <property type="evidence" value="ECO:0007669"/>
    <property type="project" value="UniProtKB-KW"/>
</dbReference>
<dbReference type="GO" id="GO:0003700">
    <property type="term" value="F:DNA-binding transcription factor activity"/>
    <property type="evidence" value="ECO:0007669"/>
    <property type="project" value="TreeGrafter"/>
</dbReference>
<dbReference type="EMBL" id="DVOD01000002">
    <property type="protein sequence ID" value="HIU91513.1"/>
    <property type="molecule type" value="Genomic_DNA"/>
</dbReference>
<evidence type="ECO:0000256" key="1">
    <source>
        <dbReference type="ARBA" id="ARBA00023125"/>
    </source>
</evidence>
<dbReference type="Pfam" id="PF01381">
    <property type="entry name" value="HTH_3"/>
    <property type="match status" value="1"/>
</dbReference>
<feature type="domain" description="HTH cro/C1-type" evidence="2">
    <location>
        <begin position="12"/>
        <end position="66"/>
    </location>
</feature>